<dbReference type="AlphaFoldDB" id="A0A8K0WMT3"/>
<dbReference type="Proteomes" id="UP000813444">
    <property type="component" value="Unassembled WGS sequence"/>
</dbReference>
<dbReference type="OrthoDB" id="5326346at2759"/>
<reference evidence="2" key="1">
    <citation type="journal article" date="2021" name="Nat. Commun.">
        <title>Genetic determinants of endophytism in the Arabidopsis root mycobiome.</title>
        <authorList>
            <person name="Mesny F."/>
            <person name="Miyauchi S."/>
            <person name="Thiergart T."/>
            <person name="Pickel B."/>
            <person name="Atanasova L."/>
            <person name="Karlsson M."/>
            <person name="Huettel B."/>
            <person name="Barry K.W."/>
            <person name="Haridas S."/>
            <person name="Chen C."/>
            <person name="Bauer D."/>
            <person name="Andreopoulos W."/>
            <person name="Pangilinan J."/>
            <person name="LaButti K."/>
            <person name="Riley R."/>
            <person name="Lipzen A."/>
            <person name="Clum A."/>
            <person name="Drula E."/>
            <person name="Henrissat B."/>
            <person name="Kohler A."/>
            <person name="Grigoriev I.V."/>
            <person name="Martin F.M."/>
            <person name="Hacquard S."/>
        </authorList>
    </citation>
    <scope>NUCLEOTIDE SEQUENCE</scope>
    <source>
        <strain evidence="2">MPI-CAGE-CH-0235</strain>
    </source>
</reference>
<evidence type="ECO:0000256" key="1">
    <source>
        <dbReference type="SAM" id="Coils"/>
    </source>
</evidence>
<keyword evidence="3" id="KW-1185">Reference proteome</keyword>
<keyword evidence="1" id="KW-0175">Coiled coil</keyword>
<protein>
    <recommendedName>
        <fullName evidence="4">BTB domain-containing protein</fullName>
    </recommendedName>
</protein>
<evidence type="ECO:0000313" key="3">
    <source>
        <dbReference type="Proteomes" id="UP000813444"/>
    </source>
</evidence>
<organism evidence="2 3">
    <name type="scientific">Stachybotrys elegans</name>
    <dbReference type="NCBI Taxonomy" id="80388"/>
    <lineage>
        <taxon>Eukaryota</taxon>
        <taxon>Fungi</taxon>
        <taxon>Dikarya</taxon>
        <taxon>Ascomycota</taxon>
        <taxon>Pezizomycotina</taxon>
        <taxon>Sordariomycetes</taxon>
        <taxon>Hypocreomycetidae</taxon>
        <taxon>Hypocreales</taxon>
        <taxon>Stachybotryaceae</taxon>
        <taxon>Stachybotrys</taxon>
    </lineage>
</organism>
<name>A0A8K0WMT3_9HYPO</name>
<comment type="caution">
    <text evidence="2">The sequence shown here is derived from an EMBL/GenBank/DDBJ whole genome shotgun (WGS) entry which is preliminary data.</text>
</comment>
<sequence length="362" mass="40150">MASRIIKIDPDGDTLVILPKKGLANGIFSHDGGGSDLGTTQPELHYLCSKKHLATASRRACKMFASGFAEATPDPTDNLHHWRFEPIFDPEAFEIVLKAIHAKIRDIPTFVDTQLFAGIAAIADDLECHDALWFFAKTWLTTIKASVPTVMCSDISRFILISFVFDDPVIFETSTKTAITSSSSSNQVSLLGLPIRPSILDEIEQKRQDLLEKLINDLQNLESQLIRKKLGCSSGCSAMLLGTLVQGMESCSLYFPRPSRPFPGLYLRSTIASLRKLQSPKYYDSIENSPAGRYSGLWRVEQYPHGISGKPYYGASIYQNDNALKLVQHNCSLTNHVQPILDAIETAFHGLELSKHSSFGRK</sequence>
<gene>
    <name evidence="2" type="ORF">B0I35DRAFT_441864</name>
</gene>
<dbReference type="EMBL" id="JAGPNK010000015">
    <property type="protein sequence ID" value="KAH7308407.1"/>
    <property type="molecule type" value="Genomic_DNA"/>
</dbReference>
<accession>A0A8K0WMT3</accession>
<feature type="coiled-coil region" evidence="1">
    <location>
        <begin position="200"/>
        <end position="231"/>
    </location>
</feature>
<proteinExistence type="predicted"/>
<evidence type="ECO:0008006" key="4">
    <source>
        <dbReference type="Google" id="ProtNLM"/>
    </source>
</evidence>
<evidence type="ECO:0000313" key="2">
    <source>
        <dbReference type="EMBL" id="KAH7308407.1"/>
    </source>
</evidence>